<protein>
    <recommendedName>
        <fullName evidence="2">RanBD1 domain-containing protein</fullName>
    </recommendedName>
</protein>
<evidence type="ECO:0000256" key="1">
    <source>
        <dbReference type="SAM" id="MobiDB-lite"/>
    </source>
</evidence>
<keyword evidence="4" id="KW-1185">Reference proteome</keyword>
<dbReference type="SMART" id="SM00160">
    <property type="entry name" value="RanBD"/>
    <property type="match status" value="1"/>
</dbReference>
<sequence>MFPLNDFNIVACALATFSAAVGYNVSRRRGRASAGRAEEKQSRLQFLKGLKSHRRNSTASARSSSPSTSTSHSQTDSIISAEPESDCGTHGRVDVDESLSDQVEDGSLKRKRSHTTEAALSDTPPSKRRRTPSPELPGSGKSEYDEFAVKVEETTTAIPGQAIGDVPASEPVVVAVSQTAVVGLPQRNEPGSVSQASPGSAPDSSLSVAAPISAEIPEEAPPASFVAAAPTTLPTAPRNLPLAESTARFAHPSSPRSPLPIWHSISAIPAARPSSAFQAFSGQGSAFASPSPFANYQKSPIWSTSTSAPSNAGPIFGVAAAFASSSSDANPLAGPARSTSTEKVATVTGEEDEDVSSELKGAKVFIKRGEHDFCEGILGNVKLLKHKGTGAERLLFRREPIWKVTMNVRLRAAVRCSFDEAQGALRVMLKERVEDAQQEQLVMYVLKRGKASRTDFADFARAVVESARAQEQISP</sequence>
<feature type="region of interest" description="Disordered" evidence="1">
    <location>
        <begin position="48"/>
        <end position="144"/>
    </location>
</feature>
<feature type="region of interest" description="Disordered" evidence="1">
    <location>
        <begin position="185"/>
        <end position="208"/>
    </location>
</feature>
<gene>
    <name evidence="3" type="ORF">OH76DRAFT_1415583</name>
</gene>
<reference evidence="3 4" key="1">
    <citation type="journal article" date="2018" name="Biotechnol. Biofuels">
        <title>Integrative visual omics of the white-rot fungus Polyporus brumalis exposes the biotechnological potential of its oxidative enzymes for delignifying raw plant biomass.</title>
        <authorList>
            <person name="Miyauchi S."/>
            <person name="Rancon A."/>
            <person name="Drula E."/>
            <person name="Hage H."/>
            <person name="Chaduli D."/>
            <person name="Favel A."/>
            <person name="Grisel S."/>
            <person name="Henrissat B."/>
            <person name="Herpoel-Gimbert I."/>
            <person name="Ruiz-Duenas F.J."/>
            <person name="Chevret D."/>
            <person name="Hainaut M."/>
            <person name="Lin J."/>
            <person name="Wang M."/>
            <person name="Pangilinan J."/>
            <person name="Lipzen A."/>
            <person name="Lesage-Meessen L."/>
            <person name="Navarro D."/>
            <person name="Riley R."/>
            <person name="Grigoriev I.V."/>
            <person name="Zhou S."/>
            <person name="Raouche S."/>
            <person name="Rosso M.N."/>
        </authorList>
    </citation>
    <scope>NUCLEOTIDE SEQUENCE [LARGE SCALE GENOMIC DNA]</scope>
    <source>
        <strain evidence="3 4">BRFM 1820</strain>
    </source>
</reference>
<proteinExistence type="predicted"/>
<dbReference type="EMBL" id="KZ857385">
    <property type="protein sequence ID" value="RDX54097.1"/>
    <property type="molecule type" value="Genomic_DNA"/>
</dbReference>
<dbReference type="Proteomes" id="UP000256964">
    <property type="component" value="Unassembled WGS sequence"/>
</dbReference>
<dbReference type="InterPro" id="IPR011993">
    <property type="entry name" value="PH-like_dom_sf"/>
</dbReference>
<evidence type="ECO:0000313" key="3">
    <source>
        <dbReference type="EMBL" id="RDX54097.1"/>
    </source>
</evidence>
<feature type="compositionally biased region" description="Polar residues" evidence="1">
    <location>
        <begin position="189"/>
        <end position="207"/>
    </location>
</feature>
<dbReference type="PROSITE" id="PS50196">
    <property type="entry name" value="RANBD1"/>
    <property type="match status" value="1"/>
</dbReference>
<dbReference type="InterPro" id="IPR000156">
    <property type="entry name" value="Ran_bind_dom"/>
</dbReference>
<dbReference type="SUPFAM" id="SSF50729">
    <property type="entry name" value="PH domain-like"/>
    <property type="match status" value="1"/>
</dbReference>
<dbReference type="STRING" id="139420.A0A371DNH3"/>
<dbReference type="Pfam" id="PF00638">
    <property type="entry name" value="Ran_BP1"/>
    <property type="match status" value="1"/>
</dbReference>
<evidence type="ECO:0000259" key="2">
    <source>
        <dbReference type="PROSITE" id="PS50196"/>
    </source>
</evidence>
<accession>A0A371DNH3</accession>
<dbReference type="AlphaFoldDB" id="A0A371DNH3"/>
<evidence type="ECO:0000313" key="4">
    <source>
        <dbReference type="Proteomes" id="UP000256964"/>
    </source>
</evidence>
<name>A0A371DNH3_9APHY</name>
<dbReference type="OrthoDB" id="2357150at2759"/>
<feature type="compositionally biased region" description="Low complexity" evidence="1">
    <location>
        <begin position="57"/>
        <end position="80"/>
    </location>
</feature>
<organism evidence="3 4">
    <name type="scientific">Lentinus brumalis</name>
    <dbReference type="NCBI Taxonomy" id="2498619"/>
    <lineage>
        <taxon>Eukaryota</taxon>
        <taxon>Fungi</taxon>
        <taxon>Dikarya</taxon>
        <taxon>Basidiomycota</taxon>
        <taxon>Agaricomycotina</taxon>
        <taxon>Agaricomycetes</taxon>
        <taxon>Polyporales</taxon>
        <taxon>Polyporaceae</taxon>
        <taxon>Lentinus</taxon>
    </lineage>
</organism>
<feature type="domain" description="RanBD1" evidence="2">
    <location>
        <begin position="328"/>
        <end position="410"/>
    </location>
</feature>
<dbReference type="Gene3D" id="2.30.29.30">
    <property type="entry name" value="Pleckstrin-homology domain (PH domain)/Phosphotyrosine-binding domain (PTB)"/>
    <property type="match status" value="1"/>
</dbReference>